<dbReference type="Proteomes" id="UP000075613">
    <property type="component" value="Unassembled WGS sequence"/>
</dbReference>
<feature type="binding site" evidence="9">
    <location>
        <begin position="301"/>
        <end position="303"/>
    </location>
    <ligand>
        <name>beta-nicotinamide D-ribonucleotide</name>
        <dbReference type="ChEBI" id="CHEBI:14649"/>
    </ligand>
</feature>
<comment type="caution">
    <text evidence="12">The sequence shown here is derived from an EMBL/GenBank/DDBJ whole genome shotgun (WGS) entry which is preliminary data.</text>
</comment>
<dbReference type="InterPro" id="IPR041525">
    <property type="entry name" value="N/Namide_PRibTrfase"/>
</dbReference>
<keyword evidence="2" id="KW-0662">Pyridine nucleotide biosynthesis</keyword>
<feature type="domain" description="Nicotinate/nicotinamide phosphoribosyltransferase" evidence="10">
    <location>
        <begin position="181"/>
        <end position="418"/>
    </location>
</feature>
<dbReference type="CDD" id="cd01569">
    <property type="entry name" value="PBEF_like"/>
    <property type="match status" value="1"/>
</dbReference>
<evidence type="ECO:0000259" key="10">
    <source>
        <dbReference type="Pfam" id="PF04095"/>
    </source>
</evidence>
<dbReference type="EMBL" id="LRBG01000039">
    <property type="protein sequence ID" value="KXU82272.1"/>
    <property type="molecule type" value="Genomic_DNA"/>
</dbReference>
<feature type="binding site" evidence="9">
    <location>
        <begin position="342"/>
        <end position="343"/>
    </location>
    <ligand>
        <name>beta-nicotinamide D-ribonucleotide</name>
        <dbReference type="ChEBI" id="CHEBI:14649"/>
    </ligand>
</feature>
<evidence type="ECO:0000313" key="13">
    <source>
        <dbReference type="Proteomes" id="UP000075613"/>
    </source>
</evidence>
<evidence type="ECO:0000256" key="9">
    <source>
        <dbReference type="PIRSR" id="PIRSR005943-1"/>
    </source>
</evidence>
<dbReference type="Gene3D" id="3.20.20.70">
    <property type="entry name" value="Aldolase class I"/>
    <property type="match status" value="1"/>
</dbReference>
<feature type="binding site" evidence="9">
    <location>
        <position position="373"/>
    </location>
    <ligand>
        <name>beta-nicotinamide D-ribonucleotide</name>
        <dbReference type="ChEBI" id="CHEBI:14649"/>
    </ligand>
</feature>
<dbReference type="PANTHER" id="PTHR43816">
    <property type="entry name" value="NICOTINAMIDE PHOSPHORIBOSYLTRANSFERASE"/>
    <property type="match status" value="1"/>
</dbReference>
<evidence type="ECO:0000256" key="6">
    <source>
        <dbReference type="ARBA" id="ARBA00035024"/>
    </source>
</evidence>
<comment type="similarity">
    <text evidence="1">Belongs to the NAPRTase family.</text>
</comment>
<dbReference type="InterPro" id="IPR036068">
    <property type="entry name" value="Nicotinate_pribotase-like_C"/>
</dbReference>
<dbReference type="RefSeq" id="WP_062137019.1">
    <property type="nucleotide sequence ID" value="NZ_LRBG01000039.1"/>
</dbReference>
<feature type="binding site" evidence="9">
    <location>
        <position position="381"/>
    </location>
    <ligand>
        <name>beta-nicotinamide D-ribonucleotide</name>
        <dbReference type="ChEBI" id="CHEBI:14649"/>
    </ligand>
</feature>
<comment type="pathway">
    <text evidence="5">Cofactor biosynthesis; NAD(+) biosynthesis; nicotinamide D-ribonucleotide from 5-phospho-alpha-D-ribose 1-diphosphate and nicotinamide: step 1/1.</text>
</comment>
<dbReference type="NCBIfam" id="NF006629">
    <property type="entry name" value="PRK09198.1"/>
    <property type="match status" value="1"/>
</dbReference>
<dbReference type="Pfam" id="PF18127">
    <property type="entry name" value="NAMPT_N"/>
    <property type="match status" value="1"/>
</dbReference>
<dbReference type="Pfam" id="PF04095">
    <property type="entry name" value="NAPRTase"/>
    <property type="match status" value="1"/>
</dbReference>
<evidence type="ECO:0000313" key="12">
    <source>
        <dbReference type="EMBL" id="KXU82272.1"/>
    </source>
</evidence>
<dbReference type="InterPro" id="IPR041529">
    <property type="entry name" value="DUF5598"/>
</dbReference>
<dbReference type="EC" id="2.4.2.12" evidence="6"/>
<gene>
    <name evidence="12" type="ORF">CI15_32475</name>
</gene>
<comment type="catalytic activity">
    <reaction evidence="8">
        <text>beta-nicotinamide D-ribonucleotide + diphosphate = 5-phospho-alpha-D-ribose 1-diphosphate + nicotinamide + H(+)</text>
        <dbReference type="Rhea" id="RHEA:16149"/>
        <dbReference type="ChEBI" id="CHEBI:14649"/>
        <dbReference type="ChEBI" id="CHEBI:15378"/>
        <dbReference type="ChEBI" id="CHEBI:17154"/>
        <dbReference type="ChEBI" id="CHEBI:33019"/>
        <dbReference type="ChEBI" id="CHEBI:58017"/>
        <dbReference type="EC" id="2.4.2.12"/>
    </reaction>
    <physiologicalReaction direction="right-to-left" evidence="8">
        <dbReference type="Rhea" id="RHEA:16151"/>
    </physiologicalReaction>
</comment>
<dbReference type="OrthoDB" id="394882at2"/>
<evidence type="ECO:0000259" key="11">
    <source>
        <dbReference type="Pfam" id="PF18127"/>
    </source>
</evidence>
<keyword evidence="13" id="KW-1185">Reference proteome</keyword>
<accession>A0A149PB84</accession>
<dbReference type="InterPro" id="IPR013785">
    <property type="entry name" value="Aldolase_TIM"/>
</dbReference>
<proteinExistence type="inferred from homology"/>
<evidence type="ECO:0000256" key="5">
    <source>
        <dbReference type="ARBA" id="ARBA00035007"/>
    </source>
</evidence>
<evidence type="ECO:0000256" key="8">
    <source>
        <dbReference type="ARBA" id="ARBA00047835"/>
    </source>
</evidence>
<dbReference type="STRING" id="1399968.CI15_32475"/>
<feature type="binding site" evidence="9">
    <location>
        <position position="238"/>
    </location>
    <ligand>
        <name>diphosphate</name>
        <dbReference type="ChEBI" id="CHEBI:33019"/>
    </ligand>
</feature>
<evidence type="ECO:0000256" key="2">
    <source>
        <dbReference type="ARBA" id="ARBA00022642"/>
    </source>
</evidence>
<reference evidence="12 13" key="1">
    <citation type="journal article" date="2015" name="Int. J. Syst. Evol. Microbiol.">
        <title>Burkholderia monticola sp. nov., isolated from mountain soil.</title>
        <authorList>
            <person name="Baek I."/>
            <person name="Seo B."/>
            <person name="Lee I."/>
            <person name="Yi H."/>
            <person name="Chun J."/>
        </authorList>
    </citation>
    <scope>NUCLEOTIDE SEQUENCE [LARGE SCALE GENOMIC DNA]</scope>
    <source>
        <strain evidence="12 13">JC2948</strain>
    </source>
</reference>
<evidence type="ECO:0000256" key="4">
    <source>
        <dbReference type="ARBA" id="ARBA00022679"/>
    </source>
</evidence>
<feature type="binding site" evidence="9">
    <location>
        <position position="189"/>
    </location>
    <ligand>
        <name>diphosphate</name>
        <dbReference type="ChEBI" id="CHEBI:33019"/>
    </ligand>
</feature>
<name>A0A149PB84_9BURK</name>
<dbReference type="SUPFAM" id="SSF51690">
    <property type="entry name" value="Nicotinate/Quinolinate PRTase C-terminal domain-like"/>
    <property type="match status" value="1"/>
</dbReference>
<feature type="binding site" evidence="9">
    <location>
        <position position="301"/>
    </location>
    <ligand>
        <name>diphosphate</name>
        <dbReference type="ChEBI" id="CHEBI:33019"/>
    </ligand>
</feature>
<organism evidence="12 13">
    <name type="scientific">Paraburkholderia monticola</name>
    <dbReference type="NCBI Taxonomy" id="1399968"/>
    <lineage>
        <taxon>Bacteria</taxon>
        <taxon>Pseudomonadati</taxon>
        <taxon>Pseudomonadota</taxon>
        <taxon>Betaproteobacteria</taxon>
        <taxon>Burkholderiales</taxon>
        <taxon>Burkholderiaceae</taxon>
        <taxon>Paraburkholderia</taxon>
    </lineage>
</organism>
<dbReference type="PANTHER" id="PTHR43816:SF1">
    <property type="entry name" value="NICOTINAMIDE PHOSPHORIBOSYLTRANSFERASE"/>
    <property type="match status" value="1"/>
</dbReference>
<keyword evidence="4 12" id="KW-0808">Transferase</keyword>
<dbReference type="GO" id="GO:0009435">
    <property type="term" value="P:NAD+ biosynthetic process"/>
    <property type="evidence" value="ECO:0007669"/>
    <property type="project" value="InterPro"/>
</dbReference>
<dbReference type="InterPro" id="IPR016471">
    <property type="entry name" value="Nicotinamide_PRibTrfase"/>
</dbReference>
<keyword evidence="3 12" id="KW-0328">Glycosyltransferase</keyword>
<evidence type="ECO:0000256" key="1">
    <source>
        <dbReference type="ARBA" id="ARBA00010897"/>
    </source>
</evidence>
<dbReference type="GO" id="GO:0047280">
    <property type="term" value="F:nicotinamide phosphoribosyltransferase activity"/>
    <property type="evidence" value="ECO:0007669"/>
    <property type="project" value="UniProtKB-EC"/>
</dbReference>
<sequence length="479" mass="52788">MQSTQGFSDLASILSNLILNTDSYKASHFLQYPPDASAMFSYIESRGGRYEHTLFFGLQMLLKEYLCRPVTAAMIEQARAFFSAHGEPFNEAGWRYVVEQYGGYLPVRIRAVPEGSLVPTHNVLVTVECDDPQVFWLASYVETMLMRVWYPITVATQSWHLRQTIRAYLLKSSDDLSQLPFKLHDFGARGVSSAESAAIGGAAHLVSFMGSDTVLGVVAANHFYHDSMAAFSVPAAEHSTITSWGRERETDAYRNMIERFGKPGAIVSVVSDSYDLFAALNAWGTELKQAVLDSGGTLVIRPDSGDPCTIVLHTLRALEASFGSQTNSKGRRVLNQVRVIQGDGVNPDSIAAILAAMDEAGFAADNIVFGMGGALLQQINRDTQRFAMKCSAIRLGDAWHEVSKDPVTDHGKRSMKGRLTLLRHRCTGEYRTVTLPIVWDEHTVAGEWDEALATVFDTGRLLVDTSLAEIRGRAYANEV</sequence>
<protein>
    <recommendedName>
        <fullName evidence="7">Nicotinamide phosphoribosyltransferase</fullName>
        <ecNumber evidence="6">2.4.2.12</ecNumber>
    </recommendedName>
</protein>
<evidence type="ECO:0000256" key="7">
    <source>
        <dbReference type="ARBA" id="ARBA00035036"/>
    </source>
</evidence>
<feature type="domain" description="Nicotinamide phosphoribosyltransferase N-terminal" evidence="11">
    <location>
        <begin position="16"/>
        <end position="109"/>
    </location>
</feature>
<dbReference type="PIRSF" id="PIRSF005943">
    <property type="entry name" value="NMPRT"/>
    <property type="match status" value="1"/>
</dbReference>
<dbReference type="AlphaFoldDB" id="A0A149PB84"/>
<feature type="binding site" evidence="9">
    <location>
        <position position="212"/>
    </location>
    <ligand>
        <name>beta-nicotinamide D-ribonucleotide</name>
        <dbReference type="ChEBI" id="CHEBI:14649"/>
    </ligand>
</feature>
<evidence type="ECO:0000256" key="3">
    <source>
        <dbReference type="ARBA" id="ARBA00022676"/>
    </source>
</evidence>